<dbReference type="InterPro" id="IPR014358">
    <property type="entry name" value="Enoyl-ACP_Rdtase_NADH"/>
</dbReference>
<feature type="binding site" evidence="11">
    <location>
        <position position="109"/>
    </location>
    <ligand>
        <name>substrate</name>
    </ligand>
</feature>
<keyword evidence="3 9" id="KW-0444">Lipid biosynthesis</keyword>
<keyword evidence="7 9" id="KW-0275">Fatty acid biosynthesis</keyword>
<name>Q216Y1_RHOPB</name>
<keyword evidence="4" id="KW-0276">Fatty acid metabolism</keyword>
<evidence type="ECO:0000256" key="2">
    <source>
        <dbReference type="ARBA" id="ARBA00009233"/>
    </source>
</evidence>
<evidence type="ECO:0000256" key="10">
    <source>
        <dbReference type="PIRSR" id="PIRSR000094-1"/>
    </source>
</evidence>
<comment type="similarity">
    <text evidence="2 9">Belongs to the short-chain dehydrogenases/reductases (SDR) family. FabI subfamily.</text>
</comment>
<comment type="catalytic activity">
    <reaction evidence="8 9">
        <text>a 2,3-saturated acyl-[ACP] + NAD(+) = a (2E)-enoyl-[ACP] + NADH + H(+)</text>
        <dbReference type="Rhea" id="RHEA:10240"/>
        <dbReference type="Rhea" id="RHEA-COMP:9925"/>
        <dbReference type="Rhea" id="RHEA-COMP:9926"/>
        <dbReference type="ChEBI" id="CHEBI:15378"/>
        <dbReference type="ChEBI" id="CHEBI:57540"/>
        <dbReference type="ChEBI" id="CHEBI:57945"/>
        <dbReference type="ChEBI" id="CHEBI:78784"/>
        <dbReference type="ChEBI" id="CHEBI:78785"/>
        <dbReference type="EC" id="1.3.1.9"/>
    </reaction>
</comment>
<evidence type="ECO:0000256" key="6">
    <source>
        <dbReference type="ARBA" id="ARBA00023098"/>
    </source>
</evidence>
<dbReference type="Gene3D" id="3.40.50.720">
    <property type="entry name" value="NAD(P)-binding Rossmann-like Domain"/>
    <property type="match status" value="1"/>
</dbReference>
<protein>
    <recommendedName>
        <fullName evidence="9">Enoyl-[acyl-carrier-protein] reductase [NADH]</fullName>
        <ecNumber evidence="9">1.3.1.9</ecNumber>
    </recommendedName>
</protein>
<dbReference type="PIRSF" id="PIRSF000094">
    <property type="entry name" value="Enoyl-ACP_rdct"/>
    <property type="match status" value="1"/>
</dbReference>
<evidence type="ECO:0000256" key="9">
    <source>
        <dbReference type="PIRNR" id="PIRNR000094"/>
    </source>
</evidence>
<feature type="binding site" evidence="12">
    <location>
        <position position="176"/>
    </location>
    <ligand>
        <name>NAD(+)</name>
        <dbReference type="ChEBI" id="CHEBI:57540"/>
    </ligand>
</feature>
<dbReference type="STRING" id="316056.RPC_1999"/>
<dbReference type="Pfam" id="PF13561">
    <property type="entry name" value="adh_short_C2"/>
    <property type="match status" value="1"/>
</dbReference>
<feature type="binding site" evidence="12">
    <location>
        <position position="27"/>
    </location>
    <ligand>
        <name>NAD(+)</name>
        <dbReference type="ChEBI" id="CHEBI:57540"/>
    </ligand>
</feature>
<dbReference type="InterPro" id="IPR002347">
    <property type="entry name" value="SDR_fam"/>
</dbReference>
<gene>
    <name evidence="13" type="ordered locus">RPC_1999</name>
</gene>
<evidence type="ECO:0000256" key="1">
    <source>
        <dbReference type="ARBA" id="ARBA00005194"/>
    </source>
</evidence>
<feature type="binding site" evidence="12">
    <location>
        <begin position="78"/>
        <end position="79"/>
    </location>
    <ligand>
        <name>NAD(+)</name>
        <dbReference type="ChEBI" id="CHEBI:57540"/>
    </ligand>
</feature>
<evidence type="ECO:0000313" key="13">
    <source>
        <dbReference type="EMBL" id="ABD87555.1"/>
    </source>
</evidence>
<dbReference type="HOGENOM" id="CLU_010194_10_1_5"/>
<reference evidence="13" key="1">
    <citation type="submission" date="2006-03" db="EMBL/GenBank/DDBJ databases">
        <title>Complete sequence of Rhodopseudomonas palustris BisB18.</title>
        <authorList>
            <consortium name="US DOE Joint Genome Institute"/>
            <person name="Copeland A."/>
            <person name="Lucas S."/>
            <person name="Lapidus A."/>
            <person name="Barry K."/>
            <person name="Detter J.C."/>
            <person name="Glavina del Rio T."/>
            <person name="Hammon N."/>
            <person name="Israni S."/>
            <person name="Dalin E."/>
            <person name="Tice H."/>
            <person name="Pitluck S."/>
            <person name="Chain P."/>
            <person name="Malfatti S."/>
            <person name="Shin M."/>
            <person name="Vergez L."/>
            <person name="Schmutz J."/>
            <person name="Larimer F."/>
            <person name="Land M."/>
            <person name="Hauser L."/>
            <person name="Pelletier D.A."/>
            <person name="Kyrpides N."/>
            <person name="Anderson I."/>
            <person name="Oda Y."/>
            <person name="Harwood C.S."/>
            <person name="Richardson P."/>
        </authorList>
    </citation>
    <scope>NUCLEOTIDE SEQUENCE [LARGE SCALE GENOMIC DNA]</scope>
    <source>
        <strain evidence="13">BisB18</strain>
    </source>
</reference>
<dbReference type="NCBIfam" id="NF005717">
    <property type="entry name" value="PRK07533.1"/>
    <property type="match status" value="1"/>
</dbReference>
<evidence type="ECO:0000256" key="8">
    <source>
        <dbReference type="ARBA" id="ARBA00048572"/>
    </source>
</evidence>
<dbReference type="PANTHER" id="PTHR43159">
    <property type="entry name" value="ENOYL-[ACYL-CARRIER-PROTEIN] REDUCTASE"/>
    <property type="match status" value="1"/>
</dbReference>
<sequence length="268" mass="28990">MDDKSFSTLSPDQGLFNLSGKKILVVGIANDSSIAWGCAKAYRAMGADLAITYLNDKSERFVRPLAEQLEASIILKADVTREGELEAVFDTISSKWGRLDGLLHSIAFAPMADLHGRVVDCSREGFMMAMDVSCHSYIRMSKLAEPLMPEGGSIQTLSYLGADKVVDHYNIMGPVKAALESVTRYLAAELGLKGIRVNTLSPGPLKTRAASGIGHFDELIAKATERAHTHQLTTIEEVGAYSGFLMTDQARSVTGELHYIDGGYNTVG</sequence>
<organism evidence="13">
    <name type="scientific">Rhodopseudomonas palustris (strain BisB18)</name>
    <dbReference type="NCBI Taxonomy" id="316056"/>
    <lineage>
        <taxon>Bacteria</taxon>
        <taxon>Pseudomonadati</taxon>
        <taxon>Pseudomonadota</taxon>
        <taxon>Alphaproteobacteria</taxon>
        <taxon>Hyphomicrobiales</taxon>
        <taxon>Nitrobacteraceae</taxon>
        <taxon>Rhodopseudomonas</taxon>
    </lineage>
</organism>
<feature type="active site" description="Proton acceptor" evidence="10">
    <location>
        <position position="169"/>
    </location>
</feature>
<dbReference type="GO" id="GO:0006633">
    <property type="term" value="P:fatty acid biosynthetic process"/>
    <property type="evidence" value="ECO:0007669"/>
    <property type="project" value="UniProtKB-UniPathway"/>
</dbReference>
<dbReference type="SUPFAM" id="SSF51735">
    <property type="entry name" value="NAD(P)-binding Rossmann-fold domains"/>
    <property type="match status" value="1"/>
</dbReference>
<evidence type="ECO:0000256" key="5">
    <source>
        <dbReference type="ARBA" id="ARBA00023002"/>
    </source>
</evidence>
<keyword evidence="9 12" id="KW-0520">NAD</keyword>
<dbReference type="eggNOG" id="COG0623">
    <property type="taxonomic scope" value="Bacteria"/>
</dbReference>
<feature type="binding site" evidence="12">
    <location>
        <position position="106"/>
    </location>
    <ligand>
        <name>NAD(+)</name>
        <dbReference type="ChEBI" id="CHEBI:57540"/>
    </ligand>
</feature>
<evidence type="ECO:0000256" key="3">
    <source>
        <dbReference type="ARBA" id="ARBA00022516"/>
    </source>
</evidence>
<comment type="pathway">
    <text evidence="1">Lipid metabolism; fatty acid biosynthesis.</text>
</comment>
<dbReference type="CDD" id="cd05372">
    <property type="entry name" value="ENR_SDR"/>
    <property type="match status" value="1"/>
</dbReference>
<dbReference type="PANTHER" id="PTHR43159:SF2">
    <property type="entry name" value="ENOYL-[ACYL-CARRIER-PROTEIN] REDUCTASE [NADH], CHLOROPLASTIC"/>
    <property type="match status" value="1"/>
</dbReference>
<evidence type="ECO:0000256" key="4">
    <source>
        <dbReference type="ARBA" id="ARBA00022832"/>
    </source>
</evidence>
<dbReference type="AlphaFoldDB" id="Q216Y1"/>
<dbReference type="KEGG" id="rpc:RPC_1999"/>
<proteinExistence type="inferred from homology"/>
<evidence type="ECO:0000256" key="12">
    <source>
        <dbReference type="PIRSR" id="PIRSR000094-3"/>
    </source>
</evidence>
<evidence type="ECO:0000256" key="11">
    <source>
        <dbReference type="PIRSR" id="PIRSR000094-2"/>
    </source>
</evidence>
<dbReference type="RefSeq" id="WP_011472458.1">
    <property type="nucleotide sequence ID" value="NC_007925.1"/>
</dbReference>
<dbReference type="EMBL" id="CP000301">
    <property type="protein sequence ID" value="ABD87555.1"/>
    <property type="molecule type" value="Genomic_DNA"/>
</dbReference>
<keyword evidence="6" id="KW-0443">Lipid metabolism</keyword>
<accession>Q216Y1</accession>
<feature type="binding site" evidence="12">
    <location>
        <begin position="33"/>
        <end position="34"/>
    </location>
    <ligand>
        <name>NAD(+)</name>
        <dbReference type="ChEBI" id="CHEBI:57540"/>
    </ligand>
</feature>
<keyword evidence="5 9" id="KW-0560">Oxidoreductase</keyword>
<dbReference type="InterPro" id="IPR036291">
    <property type="entry name" value="NAD(P)-bd_dom_sf"/>
</dbReference>
<evidence type="ECO:0000256" key="7">
    <source>
        <dbReference type="ARBA" id="ARBA00023160"/>
    </source>
</evidence>
<dbReference type="GO" id="GO:0004318">
    <property type="term" value="F:enoyl-[acyl-carrier-protein] reductase (NADH) activity"/>
    <property type="evidence" value="ECO:0007669"/>
    <property type="project" value="UniProtKB-EC"/>
</dbReference>
<dbReference type="EC" id="1.3.1.9" evidence="9"/>
<dbReference type="UniPathway" id="UPA00094"/>
<dbReference type="Gene3D" id="1.10.8.400">
    <property type="entry name" value="Enoyl acyl carrier protein reductase"/>
    <property type="match status" value="1"/>
</dbReference>
<feature type="active site" description="Proton acceptor" evidence="10">
    <location>
        <position position="159"/>
    </location>
</feature>
<dbReference type="OrthoDB" id="9803628at2"/>
<dbReference type="PRINTS" id="PR00081">
    <property type="entry name" value="GDHRDH"/>
</dbReference>